<accession>A0ABY4SKQ4</accession>
<evidence type="ECO:0000256" key="1">
    <source>
        <dbReference type="SAM" id="Phobius"/>
    </source>
</evidence>
<name>A0ABY4SKQ4_9CAUL</name>
<protein>
    <submittedName>
        <fullName evidence="2">Uncharacterized protein</fullName>
    </submittedName>
</protein>
<keyword evidence="3" id="KW-1185">Reference proteome</keyword>
<dbReference type="EMBL" id="CP097649">
    <property type="protein sequence ID" value="URI15302.1"/>
    <property type="molecule type" value="Genomic_DNA"/>
</dbReference>
<proteinExistence type="predicted"/>
<keyword evidence="1" id="KW-1133">Transmembrane helix</keyword>
<organism evidence="2 3">
    <name type="scientific">Brevundimonas albigilva</name>
    <dbReference type="NCBI Taxonomy" id="1312364"/>
    <lineage>
        <taxon>Bacteria</taxon>
        <taxon>Pseudomonadati</taxon>
        <taxon>Pseudomonadota</taxon>
        <taxon>Alphaproteobacteria</taxon>
        <taxon>Caulobacterales</taxon>
        <taxon>Caulobacteraceae</taxon>
        <taxon>Brevundimonas</taxon>
    </lineage>
</organism>
<sequence length="187" mass="20712">MSAFEFTFGLVSLLLGLGFAHLANSFALLVMAGPRVRWDWLSPLAALAVFQSGLIFWWYQWSIRDQEVTLAALAVRAVACLAIYVVSVAALPAPEGESTDLRERFESGRRLFFGGFAFFVLLVGVVTPIVHRLMTPGSDWPLPWENILFIALCVACIFVGRRWLHGLVLLVLIIPLALQWLPLSIAG</sequence>
<feature type="transmembrane region" description="Helical" evidence="1">
    <location>
        <begin position="142"/>
        <end position="160"/>
    </location>
</feature>
<feature type="transmembrane region" description="Helical" evidence="1">
    <location>
        <begin position="71"/>
        <end position="91"/>
    </location>
</feature>
<reference evidence="2" key="1">
    <citation type="submission" date="2022-05" db="EMBL/GenBank/DDBJ databases">
        <title>Brevundimonas albigilva TT17 genome sequence.</title>
        <authorList>
            <person name="Lee K."/>
            <person name="Son H."/>
        </authorList>
    </citation>
    <scope>NUCLEOTIDE SEQUENCE</scope>
    <source>
        <strain evidence="2">TT17</strain>
    </source>
</reference>
<dbReference type="Proteomes" id="UP001055429">
    <property type="component" value="Chromosome"/>
</dbReference>
<evidence type="ECO:0000313" key="3">
    <source>
        <dbReference type="Proteomes" id="UP001055429"/>
    </source>
</evidence>
<gene>
    <name evidence="2" type="ORF">M8231_16180</name>
</gene>
<feature type="transmembrane region" description="Helical" evidence="1">
    <location>
        <begin position="41"/>
        <end position="59"/>
    </location>
</feature>
<feature type="transmembrane region" description="Helical" evidence="1">
    <location>
        <begin position="111"/>
        <end position="130"/>
    </location>
</feature>
<keyword evidence="1" id="KW-0812">Transmembrane</keyword>
<dbReference type="RefSeq" id="WP_250201947.1">
    <property type="nucleotide sequence ID" value="NZ_CP097649.1"/>
</dbReference>
<keyword evidence="1" id="KW-0472">Membrane</keyword>
<evidence type="ECO:0000313" key="2">
    <source>
        <dbReference type="EMBL" id="URI15302.1"/>
    </source>
</evidence>
<feature type="transmembrane region" description="Helical" evidence="1">
    <location>
        <begin position="166"/>
        <end position="186"/>
    </location>
</feature>